<evidence type="ECO:0000256" key="2">
    <source>
        <dbReference type="SAM" id="MobiDB-lite"/>
    </source>
</evidence>
<feature type="region of interest" description="Disordered" evidence="2">
    <location>
        <begin position="115"/>
        <end position="157"/>
    </location>
</feature>
<name>A0A9W6T2D2_CANBO</name>
<comment type="caution">
    <text evidence="3">The sequence shown here is derived from an EMBL/GenBank/DDBJ whole genome shotgun (WGS) entry which is preliminary data.</text>
</comment>
<evidence type="ECO:0000256" key="1">
    <source>
        <dbReference type="SAM" id="Coils"/>
    </source>
</evidence>
<dbReference type="EMBL" id="BSXN01001914">
    <property type="protein sequence ID" value="GME74970.1"/>
    <property type="molecule type" value="Genomic_DNA"/>
</dbReference>
<reference evidence="3" key="1">
    <citation type="submission" date="2023-04" db="EMBL/GenBank/DDBJ databases">
        <title>Candida boidinii NBRC 10035.</title>
        <authorList>
            <person name="Ichikawa N."/>
            <person name="Sato H."/>
            <person name="Tonouchi N."/>
        </authorList>
    </citation>
    <scope>NUCLEOTIDE SEQUENCE</scope>
    <source>
        <strain evidence="3">NBRC 10035</strain>
    </source>
</reference>
<accession>A0A9W6T2D2</accession>
<gene>
    <name evidence="3" type="ORF">Cboi02_000459700</name>
</gene>
<keyword evidence="4" id="KW-1185">Reference proteome</keyword>
<feature type="compositionally biased region" description="Polar residues" evidence="2">
    <location>
        <begin position="124"/>
        <end position="143"/>
    </location>
</feature>
<evidence type="ECO:0000313" key="4">
    <source>
        <dbReference type="Proteomes" id="UP001165120"/>
    </source>
</evidence>
<dbReference type="Proteomes" id="UP001165120">
    <property type="component" value="Unassembled WGS sequence"/>
</dbReference>
<feature type="region of interest" description="Disordered" evidence="2">
    <location>
        <begin position="66"/>
        <end position="94"/>
    </location>
</feature>
<sequence length="157" mass="18626">MDDLLFKSRKRKIFSLKDDDVTQDELSDMERELQEEVQMIRKLKERESDIEEQILWVRKLKGEKKYRGNMNIDSDEDEDPRQLNDRGQETSYFKKRKLKENEDFLKQKIEREALQRKSGGIFRNDSQSSKSVPAPPTQSVASQEKSHRDQCQRGQSS</sequence>
<keyword evidence="1" id="KW-0175">Coiled coil</keyword>
<protein>
    <submittedName>
        <fullName evidence="3">Unnamed protein product</fullName>
    </submittedName>
</protein>
<dbReference type="AlphaFoldDB" id="A0A9W6T2D2"/>
<organism evidence="3 4">
    <name type="scientific">Candida boidinii</name>
    <name type="common">Yeast</name>
    <dbReference type="NCBI Taxonomy" id="5477"/>
    <lineage>
        <taxon>Eukaryota</taxon>
        <taxon>Fungi</taxon>
        <taxon>Dikarya</taxon>
        <taxon>Ascomycota</taxon>
        <taxon>Saccharomycotina</taxon>
        <taxon>Pichiomycetes</taxon>
        <taxon>Pichiales</taxon>
        <taxon>Pichiaceae</taxon>
        <taxon>Ogataea</taxon>
        <taxon>Ogataea/Candida clade</taxon>
    </lineage>
</organism>
<proteinExistence type="predicted"/>
<evidence type="ECO:0000313" key="3">
    <source>
        <dbReference type="EMBL" id="GME74970.1"/>
    </source>
</evidence>
<feature type="coiled-coil region" evidence="1">
    <location>
        <begin position="26"/>
        <end position="53"/>
    </location>
</feature>